<evidence type="ECO:0000256" key="2">
    <source>
        <dbReference type="ARBA" id="ARBA00022630"/>
    </source>
</evidence>
<evidence type="ECO:0000259" key="6">
    <source>
        <dbReference type="Pfam" id="PF00724"/>
    </source>
</evidence>
<dbReference type="InterPro" id="IPR044152">
    <property type="entry name" value="YqjM-like"/>
</dbReference>
<protein>
    <submittedName>
        <fullName evidence="7">2,4-dienoyl-CoA reductase-like NADH-dependent reductase (Old Yellow Enzyme family)</fullName>
    </submittedName>
</protein>
<keyword evidence="3" id="KW-0288">FMN</keyword>
<evidence type="ECO:0000313" key="7">
    <source>
        <dbReference type="EMBL" id="TWF46441.1"/>
    </source>
</evidence>
<dbReference type="PANTHER" id="PTHR43303:SF4">
    <property type="entry name" value="NADPH DEHYDROGENASE C23G7.10C-RELATED"/>
    <property type="match status" value="1"/>
</dbReference>
<dbReference type="RefSeq" id="WP_246690991.1">
    <property type="nucleotide sequence ID" value="NZ_VIWP01000014.1"/>
</dbReference>
<dbReference type="InterPro" id="IPR013785">
    <property type="entry name" value="Aldolase_TIM"/>
</dbReference>
<dbReference type="GO" id="GO:0050661">
    <property type="term" value="F:NADP binding"/>
    <property type="evidence" value="ECO:0007669"/>
    <property type="project" value="InterPro"/>
</dbReference>
<proteinExistence type="predicted"/>
<feature type="domain" description="NADH:flavin oxidoreductase/NADH oxidase N-terminal" evidence="6">
    <location>
        <begin position="20"/>
        <end position="375"/>
    </location>
</feature>
<dbReference type="GO" id="GO:0010181">
    <property type="term" value="F:FMN binding"/>
    <property type="evidence" value="ECO:0007669"/>
    <property type="project" value="InterPro"/>
</dbReference>
<comment type="cofactor">
    <cofactor evidence="1">
        <name>FMN</name>
        <dbReference type="ChEBI" id="CHEBI:58210"/>
    </cofactor>
</comment>
<sequence>MNDFPDAKAAAHSPADFSMLFSPFKLRDVIFPNRIVLAPMQMYKTTPDGKFTDWHFQHLARFAIGGAGTVMTEGLIVDPVGRNTYGDCGIWNDDQIEPLKRLVDFLHANGTLAACQLHHAGPKSARQRPWEGLGPLGDKEAAMGEAPWQPVSSCDGRSVTGWHQPRALTPDEIAKLVEAYGAAARRCNRAGFDVLDVHAAHGYLLHSFLSPVANTRTDEYGGDLAGRMRIVLEIAEVLRANWPSGKPIFFRISCVDWRKDLDTREDGWTIEDSVLLARELSRRGVDLIDCSSGGIRAENSLMDYARQRRKLTRGHQVPYSEQIRREAPIPTMAVGVILDGPQAEAILRGGQADLIAVGREFLTDPHWGLHAAQQLGVDPQWSLWPPSYGWWLSLREKIGIEG</sequence>
<reference evidence="7 8" key="1">
    <citation type="submission" date="2019-06" db="EMBL/GenBank/DDBJ databases">
        <title>Sorghum-associated microbial communities from plants grown in Nebraska, USA.</title>
        <authorList>
            <person name="Schachtman D."/>
        </authorList>
    </citation>
    <scope>NUCLEOTIDE SEQUENCE [LARGE SCALE GENOMIC DNA]</scope>
    <source>
        <strain evidence="7 8">1225</strain>
    </source>
</reference>
<comment type="caution">
    <text evidence="7">The sequence shown here is derived from an EMBL/GenBank/DDBJ whole genome shotgun (WGS) entry which is preliminary data.</text>
</comment>
<dbReference type="EMBL" id="VIWP01000014">
    <property type="protein sequence ID" value="TWF46441.1"/>
    <property type="molecule type" value="Genomic_DNA"/>
</dbReference>
<dbReference type="GO" id="GO:0003959">
    <property type="term" value="F:NADPH dehydrogenase activity"/>
    <property type="evidence" value="ECO:0007669"/>
    <property type="project" value="InterPro"/>
</dbReference>
<gene>
    <name evidence="7" type="ORF">FHW37_11410</name>
</gene>
<dbReference type="Gene3D" id="3.20.20.70">
    <property type="entry name" value="Aldolase class I"/>
    <property type="match status" value="1"/>
</dbReference>
<evidence type="ECO:0000256" key="3">
    <source>
        <dbReference type="ARBA" id="ARBA00022643"/>
    </source>
</evidence>
<dbReference type="Proteomes" id="UP000320653">
    <property type="component" value="Unassembled WGS sequence"/>
</dbReference>
<keyword evidence="8" id="KW-1185">Reference proteome</keyword>
<name>A0A561Q7W1_9HYPH</name>
<keyword evidence="2" id="KW-0285">Flavoprotein</keyword>
<evidence type="ECO:0000256" key="1">
    <source>
        <dbReference type="ARBA" id="ARBA00001917"/>
    </source>
</evidence>
<dbReference type="InterPro" id="IPR001155">
    <property type="entry name" value="OxRdtase_FMN_N"/>
</dbReference>
<dbReference type="SUPFAM" id="SSF51395">
    <property type="entry name" value="FMN-linked oxidoreductases"/>
    <property type="match status" value="1"/>
</dbReference>
<dbReference type="Pfam" id="PF00724">
    <property type="entry name" value="Oxidored_FMN"/>
    <property type="match status" value="1"/>
</dbReference>
<dbReference type="CDD" id="cd02932">
    <property type="entry name" value="OYE_YqiM_FMN"/>
    <property type="match status" value="1"/>
</dbReference>
<dbReference type="AlphaFoldDB" id="A0A561Q7W1"/>
<accession>A0A561Q7W1</accession>
<evidence type="ECO:0000256" key="5">
    <source>
        <dbReference type="ARBA" id="ARBA00023002"/>
    </source>
</evidence>
<keyword evidence="5" id="KW-0560">Oxidoreductase</keyword>
<dbReference type="PANTHER" id="PTHR43303">
    <property type="entry name" value="NADPH DEHYDROGENASE C23G7.10C-RELATED"/>
    <property type="match status" value="1"/>
</dbReference>
<keyword evidence="4" id="KW-0521">NADP</keyword>
<organism evidence="7 8">
    <name type="scientific">Neorhizobium alkalisoli</name>
    <dbReference type="NCBI Taxonomy" id="528178"/>
    <lineage>
        <taxon>Bacteria</taxon>
        <taxon>Pseudomonadati</taxon>
        <taxon>Pseudomonadota</taxon>
        <taxon>Alphaproteobacteria</taxon>
        <taxon>Hyphomicrobiales</taxon>
        <taxon>Rhizobiaceae</taxon>
        <taxon>Rhizobium/Agrobacterium group</taxon>
        <taxon>Neorhizobium</taxon>
    </lineage>
</organism>
<evidence type="ECO:0000256" key="4">
    <source>
        <dbReference type="ARBA" id="ARBA00022857"/>
    </source>
</evidence>
<evidence type="ECO:0000313" key="8">
    <source>
        <dbReference type="Proteomes" id="UP000320653"/>
    </source>
</evidence>